<dbReference type="PROSITE" id="PS51077">
    <property type="entry name" value="HTH_ICLR"/>
    <property type="match status" value="1"/>
</dbReference>
<dbReference type="InterPro" id="IPR036388">
    <property type="entry name" value="WH-like_DNA-bd_sf"/>
</dbReference>
<dbReference type="SUPFAM" id="SSF46785">
    <property type="entry name" value="Winged helix' DNA-binding domain"/>
    <property type="match status" value="1"/>
</dbReference>
<dbReference type="SUPFAM" id="SSF55781">
    <property type="entry name" value="GAF domain-like"/>
    <property type="match status" value="1"/>
</dbReference>
<evidence type="ECO:0000256" key="2">
    <source>
        <dbReference type="ARBA" id="ARBA00023125"/>
    </source>
</evidence>
<organism evidence="6 7">
    <name type="scientific">Pseudomonas syringae</name>
    <dbReference type="NCBI Taxonomy" id="317"/>
    <lineage>
        <taxon>Bacteria</taxon>
        <taxon>Pseudomonadati</taxon>
        <taxon>Pseudomonadota</taxon>
        <taxon>Gammaproteobacteria</taxon>
        <taxon>Pseudomonadales</taxon>
        <taxon>Pseudomonadaceae</taxon>
        <taxon>Pseudomonas</taxon>
    </lineage>
</organism>
<sequence length="265" mass="29429">MGNDIPPAKTAQEKYLVPGLERGLMLLSEFSRETPALTAPQLAKRLDVPRATVYRLLMTLENLGFVKRSETGHEYRLGLAVLRLGFEYVASLDITELGQPILHRLAELINYPCNIAVLDGRSVVYIARALPPTSLTSAMNVGARLPAHATVVGRILLQDMSLEQLKRLYPEERLETYSPDTPANAEKLYQLLQSDSQQPYVMGEGYFEPAFSSVAAPVRCRSGKIIGVLGVMIPSAHIDRERLDTIVQNVCMSAAELTELMRYQN</sequence>
<proteinExistence type="predicted"/>
<dbReference type="Pfam" id="PF09339">
    <property type="entry name" value="HTH_IclR"/>
    <property type="match status" value="1"/>
</dbReference>
<evidence type="ECO:0000256" key="3">
    <source>
        <dbReference type="ARBA" id="ARBA00023163"/>
    </source>
</evidence>
<dbReference type="InterPro" id="IPR029016">
    <property type="entry name" value="GAF-like_dom_sf"/>
</dbReference>
<dbReference type="EMBL" id="LGSI01000058">
    <property type="protein sequence ID" value="OCR23117.1"/>
    <property type="molecule type" value="Genomic_DNA"/>
</dbReference>
<dbReference type="PANTHER" id="PTHR30136:SF34">
    <property type="entry name" value="TRANSCRIPTIONAL REGULATOR"/>
    <property type="match status" value="1"/>
</dbReference>
<dbReference type="RefSeq" id="WP_065834993.1">
    <property type="nucleotide sequence ID" value="NZ_LGSI01000058.1"/>
</dbReference>
<evidence type="ECO:0000313" key="6">
    <source>
        <dbReference type="EMBL" id="OCR23117.1"/>
    </source>
</evidence>
<comment type="caution">
    <text evidence="6">The sequence shown here is derived from an EMBL/GenBank/DDBJ whole genome shotgun (WGS) entry which is preliminary data.</text>
</comment>
<feature type="domain" description="HTH iclR-type" evidence="4">
    <location>
        <begin position="17"/>
        <end position="79"/>
    </location>
</feature>
<name>A0A1C7Z288_PSESX</name>
<dbReference type="PANTHER" id="PTHR30136">
    <property type="entry name" value="HELIX-TURN-HELIX TRANSCRIPTIONAL REGULATOR, ICLR FAMILY"/>
    <property type="match status" value="1"/>
</dbReference>
<protein>
    <submittedName>
        <fullName evidence="6">IclR family transcriptional regulator</fullName>
    </submittedName>
</protein>
<dbReference type="InterPro" id="IPR011991">
    <property type="entry name" value="ArsR-like_HTH"/>
</dbReference>
<gene>
    <name evidence="6" type="ORF">AFK24_20675</name>
</gene>
<dbReference type="CDD" id="cd00090">
    <property type="entry name" value="HTH_ARSR"/>
    <property type="match status" value="1"/>
</dbReference>
<dbReference type="Proteomes" id="UP000093104">
    <property type="component" value="Unassembled WGS sequence"/>
</dbReference>
<dbReference type="InterPro" id="IPR036390">
    <property type="entry name" value="WH_DNA-bd_sf"/>
</dbReference>
<dbReference type="AlphaFoldDB" id="A0A1C7Z288"/>
<evidence type="ECO:0000259" key="4">
    <source>
        <dbReference type="PROSITE" id="PS51077"/>
    </source>
</evidence>
<keyword evidence="1" id="KW-0805">Transcription regulation</keyword>
<dbReference type="PATRIC" id="fig|317.243.peg.688"/>
<reference evidence="6 7" key="1">
    <citation type="submission" date="2015-07" db="EMBL/GenBank/DDBJ databases">
        <title>Draft genome sequence of a diazotrophic, plant growth-promoting rhizobacterium of the Pseudomonas syringae complex.</title>
        <authorList>
            <person name="Patten C.L."/>
            <person name="Jeong H."/>
        </authorList>
    </citation>
    <scope>NUCLEOTIDE SEQUENCE [LARGE SCALE GENOMIC DNA]</scope>
    <source>
        <strain evidence="6 7">GR12-2</strain>
    </source>
</reference>
<dbReference type="InterPro" id="IPR014757">
    <property type="entry name" value="Tscrpt_reg_IclR_C"/>
</dbReference>
<dbReference type="GO" id="GO:0003677">
    <property type="term" value="F:DNA binding"/>
    <property type="evidence" value="ECO:0007669"/>
    <property type="project" value="UniProtKB-KW"/>
</dbReference>
<dbReference type="PROSITE" id="PS51078">
    <property type="entry name" value="ICLR_ED"/>
    <property type="match status" value="1"/>
</dbReference>
<dbReference type="GO" id="GO:0003700">
    <property type="term" value="F:DNA-binding transcription factor activity"/>
    <property type="evidence" value="ECO:0007669"/>
    <property type="project" value="TreeGrafter"/>
</dbReference>
<evidence type="ECO:0000256" key="1">
    <source>
        <dbReference type="ARBA" id="ARBA00023015"/>
    </source>
</evidence>
<dbReference type="Gene3D" id="1.10.10.10">
    <property type="entry name" value="Winged helix-like DNA-binding domain superfamily/Winged helix DNA-binding domain"/>
    <property type="match status" value="1"/>
</dbReference>
<dbReference type="InterPro" id="IPR005471">
    <property type="entry name" value="Tscrpt_reg_IclR_N"/>
</dbReference>
<dbReference type="OrthoDB" id="9807558at2"/>
<dbReference type="Gene3D" id="3.30.450.40">
    <property type="match status" value="1"/>
</dbReference>
<dbReference type="InterPro" id="IPR050707">
    <property type="entry name" value="HTH_MetabolicPath_Reg"/>
</dbReference>
<dbReference type="FunFam" id="1.10.10.10:FF:000056">
    <property type="entry name" value="IclR family transcriptional regulator"/>
    <property type="match status" value="1"/>
</dbReference>
<keyword evidence="3" id="KW-0804">Transcription</keyword>
<evidence type="ECO:0000259" key="5">
    <source>
        <dbReference type="PROSITE" id="PS51078"/>
    </source>
</evidence>
<accession>A0A1C7Z288</accession>
<feature type="domain" description="IclR-ED" evidence="5">
    <location>
        <begin position="80"/>
        <end position="263"/>
    </location>
</feature>
<dbReference type="Pfam" id="PF01614">
    <property type="entry name" value="IclR_C"/>
    <property type="match status" value="1"/>
</dbReference>
<keyword evidence="2" id="KW-0238">DNA-binding</keyword>
<dbReference type="SMART" id="SM00346">
    <property type="entry name" value="HTH_ICLR"/>
    <property type="match status" value="1"/>
</dbReference>
<evidence type="ECO:0000313" key="7">
    <source>
        <dbReference type="Proteomes" id="UP000093104"/>
    </source>
</evidence>
<dbReference type="GO" id="GO:0045892">
    <property type="term" value="P:negative regulation of DNA-templated transcription"/>
    <property type="evidence" value="ECO:0007669"/>
    <property type="project" value="TreeGrafter"/>
</dbReference>